<sequence length="318" mass="37625">MKKSLIFLLLQPYICTRYVAEGGALLIKVEFSNEHDCEAIYKCITEHIEKGNYETVFGISARKIGMHQLFVSFDKDEVTFKYALQPMLARVFRRYILSQYEMKWFHQLLENKFYFRDYDEKNAIASIFFLIVDGKRTELPNVKKLPSREKLIEESIQSLLMEGFQKELAFSFDSFIKFRLKEYQECLLAYAELAIDEYKLEQDYQNFVANLRLFLERKKPIIDKLHVVYGSKPIFYDDDFRLIQEEKITSFIKKSGFFPGNIPVESTLLQPLLMLAPNQIFLYIDNERSGLLYTLENIFQERITFCKLTDLPNQSSSF</sequence>
<dbReference type="Pfam" id="PF08812">
    <property type="entry name" value="YtxC"/>
    <property type="match status" value="1"/>
</dbReference>
<accession>A0A2U1K460</accession>
<name>A0A2U1K460_9BACI</name>
<evidence type="ECO:0008006" key="3">
    <source>
        <dbReference type="Google" id="ProtNLM"/>
    </source>
</evidence>
<dbReference type="Proteomes" id="UP000245998">
    <property type="component" value="Unassembled WGS sequence"/>
</dbReference>
<proteinExistence type="predicted"/>
<organism evidence="1 2">
    <name type="scientific">Pueribacillus theae</name>
    <dbReference type="NCBI Taxonomy" id="2171751"/>
    <lineage>
        <taxon>Bacteria</taxon>
        <taxon>Bacillati</taxon>
        <taxon>Bacillota</taxon>
        <taxon>Bacilli</taxon>
        <taxon>Bacillales</taxon>
        <taxon>Bacillaceae</taxon>
        <taxon>Pueribacillus</taxon>
    </lineage>
</organism>
<protein>
    <recommendedName>
        <fullName evidence="3">Sporulation protein YtxC</fullName>
    </recommendedName>
</protein>
<dbReference type="AlphaFoldDB" id="A0A2U1K460"/>
<evidence type="ECO:0000313" key="1">
    <source>
        <dbReference type="EMBL" id="PWA12320.1"/>
    </source>
</evidence>
<comment type="caution">
    <text evidence="1">The sequence shown here is derived from an EMBL/GenBank/DDBJ whole genome shotgun (WGS) entry which is preliminary data.</text>
</comment>
<keyword evidence="2" id="KW-1185">Reference proteome</keyword>
<evidence type="ECO:0000313" key="2">
    <source>
        <dbReference type="Proteomes" id="UP000245998"/>
    </source>
</evidence>
<dbReference type="OrthoDB" id="2986513at2"/>
<dbReference type="EMBL" id="QCZG01000010">
    <property type="protein sequence ID" value="PWA12320.1"/>
    <property type="molecule type" value="Genomic_DNA"/>
</dbReference>
<gene>
    <name evidence="1" type="ORF">DCC39_06800</name>
</gene>
<reference evidence="1 2" key="1">
    <citation type="submission" date="2018-04" db="EMBL/GenBank/DDBJ databases">
        <title>Camelliibacillus theae gen. nov., sp. nov., isolated from Pu'er tea.</title>
        <authorList>
            <person name="Niu L."/>
        </authorList>
    </citation>
    <scope>NUCLEOTIDE SEQUENCE [LARGE SCALE GENOMIC DNA]</scope>
    <source>
        <strain evidence="1 2">T8</strain>
    </source>
</reference>
<dbReference type="InterPro" id="IPR014199">
    <property type="entry name" value="Spore_YtxC"/>
</dbReference>